<dbReference type="InterPro" id="IPR007527">
    <property type="entry name" value="Znf_SWIM"/>
</dbReference>
<dbReference type="Proteomes" id="UP000198287">
    <property type="component" value="Unassembled WGS sequence"/>
</dbReference>
<feature type="chain" id="PRO_5013121630" description="SWIM-type domain-containing protein" evidence="2">
    <location>
        <begin position="20"/>
        <end position="614"/>
    </location>
</feature>
<evidence type="ECO:0000256" key="2">
    <source>
        <dbReference type="SAM" id="SignalP"/>
    </source>
</evidence>
<evidence type="ECO:0000259" key="3">
    <source>
        <dbReference type="PROSITE" id="PS50966"/>
    </source>
</evidence>
<dbReference type="EMBL" id="LNIX01000013">
    <property type="protein sequence ID" value="OXA47549.1"/>
    <property type="molecule type" value="Genomic_DNA"/>
</dbReference>
<evidence type="ECO:0000256" key="1">
    <source>
        <dbReference type="PROSITE-ProRule" id="PRU00325"/>
    </source>
</evidence>
<keyword evidence="1" id="KW-0862">Zinc</keyword>
<keyword evidence="2" id="KW-0732">Signal</keyword>
<keyword evidence="1" id="KW-0863">Zinc-finger</keyword>
<dbReference type="OMA" id="NCACENE"/>
<dbReference type="AlphaFoldDB" id="A0A226DQS5"/>
<keyword evidence="5" id="KW-1185">Reference proteome</keyword>
<evidence type="ECO:0000313" key="4">
    <source>
        <dbReference type="EMBL" id="OXA47549.1"/>
    </source>
</evidence>
<dbReference type="PROSITE" id="PS50966">
    <property type="entry name" value="ZF_SWIM"/>
    <property type="match status" value="1"/>
</dbReference>
<organism evidence="4 5">
    <name type="scientific">Folsomia candida</name>
    <name type="common">Springtail</name>
    <dbReference type="NCBI Taxonomy" id="158441"/>
    <lineage>
        <taxon>Eukaryota</taxon>
        <taxon>Metazoa</taxon>
        <taxon>Ecdysozoa</taxon>
        <taxon>Arthropoda</taxon>
        <taxon>Hexapoda</taxon>
        <taxon>Collembola</taxon>
        <taxon>Entomobryomorpha</taxon>
        <taxon>Isotomoidea</taxon>
        <taxon>Isotomidae</taxon>
        <taxon>Proisotominae</taxon>
        <taxon>Folsomia</taxon>
    </lineage>
</organism>
<reference evidence="4 5" key="1">
    <citation type="submission" date="2015-12" db="EMBL/GenBank/DDBJ databases">
        <title>The genome of Folsomia candida.</title>
        <authorList>
            <person name="Faddeeva A."/>
            <person name="Derks M.F."/>
            <person name="Anvar Y."/>
            <person name="Smit S."/>
            <person name="Van Straalen N."/>
            <person name="Roelofs D."/>
        </authorList>
    </citation>
    <scope>NUCLEOTIDE SEQUENCE [LARGE SCALE GENOMIC DNA]</scope>
    <source>
        <strain evidence="4 5">VU population</strain>
        <tissue evidence="4">Whole body</tissue>
    </source>
</reference>
<comment type="caution">
    <text evidence="4">The sequence shown here is derived from an EMBL/GenBank/DDBJ whole genome shotgun (WGS) entry which is preliminary data.</text>
</comment>
<evidence type="ECO:0000313" key="5">
    <source>
        <dbReference type="Proteomes" id="UP000198287"/>
    </source>
</evidence>
<gene>
    <name evidence="4" type="ORF">Fcan01_17989</name>
</gene>
<accession>A0A226DQS5</accession>
<feature type="signal peptide" evidence="2">
    <location>
        <begin position="1"/>
        <end position="19"/>
    </location>
</feature>
<proteinExistence type="predicted"/>
<protein>
    <recommendedName>
        <fullName evidence="3">SWIM-type domain-containing protein</fullName>
    </recommendedName>
</protein>
<feature type="domain" description="SWIM-type" evidence="3">
    <location>
        <begin position="248"/>
        <end position="290"/>
    </location>
</feature>
<dbReference type="GO" id="GO:0008270">
    <property type="term" value="F:zinc ion binding"/>
    <property type="evidence" value="ECO:0007669"/>
    <property type="project" value="UniProtKB-KW"/>
</dbReference>
<name>A0A226DQS5_FOLCA</name>
<keyword evidence="1" id="KW-0479">Metal-binding</keyword>
<sequence>MSLKIIFTLAILHLAKVSAVIYLRAGDTCDNSDVERICDPSLFLNCINSICGCNDTLQLEQPASYILATCAIKLGQVCQSDVDPAKPGCIINSKCVTKSEIDLNGICTCVEPDSPSPDGDFCYHLADKTSEFCGQLMPGVTCNAEGKLFCSSGSRCTCEEGWISAGGCYANYTYPCKTSSNHTWELCPPPAYGEYHLKCSSEENGQCECLFHEENIWIPNPSGGPGTFPGCYFRPGASCEDIQEHEMYCVELSRCRGISPNRVCTCVDYFAPNDDSTLCLHAPAELLEYGENCRDTYPRAVCNSFNMLECDYPCFDCVCVCQSGYSINTALNLCQAAHGSVCDSVEGAPFPNMTCNSEEFLTCVDSNCACENEATQYFNPITSECGLLAHENCTTQPNTIRCTLGTTCQHIQDNTSRCRCPTRMKATENRTACEQNPTLVILSFNETCDIWDVETSFCNNLQDLSCQGSICSCPSEGHVWNAEWESCYAGYQTDCVPFSSKTSEQCDPTSLTTCLSTDDKCGCLVFQLWWKDRCHTLVGHDCRSDKSICVENAECVRGACSCGEGFVPDPELNFGQCMTKEGGAGSSINVNMFLLITLIGKLYLVKFWTKCGFM</sequence>